<sequence length="101" mass="11417">MKYLLSHTFPILDVQKCHILALLVFLFLAIAEFAIYVYLHIASRQFPRETDVKGRDLRLRGGVFASLSASSESCLLKMIQFSLTEGSMSALEIKKEPLLII</sequence>
<protein>
    <submittedName>
        <fullName evidence="2">Uncharacterized protein</fullName>
    </submittedName>
</protein>
<evidence type="ECO:0000313" key="2">
    <source>
        <dbReference type="EMBL" id="KZF21372.1"/>
    </source>
</evidence>
<dbReference type="GeneID" id="28896357"/>
<keyword evidence="3" id="KW-1185">Reference proteome</keyword>
<name>A0A165FTX2_XYLHT</name>
<dbReference type="RefSeq" id="XP_018186927.1">
    <property type="nucleotide sequence ID" value="XM_018331220.1"/>
</dbReference>
<feature type="transmembrane region" description="Helical" evidence="1">
    <location>
        <begin position="20"/>
        <end position="39"/>
    </location>
</feature>
<proteinExistence type="predicted"/>
<dbReference type="AlphaFoldDB" id="A0A165FTX2"/>
<dbReference type="EMBL" id="KV407461">
    <property type="protein sequence ID" value="KZF21372.1"/>
    <property type="molecule type" value="Genomic_DNA"/>
</dbReference>
<dbReference type="InParanoid" id="A0A165FTX2"/>
<dbReference type="Proteomes" id="UP000076632">
    <property type="component" value="Unassembled WGS sequence"/>
</dbReference>
<evidence type="ECO:0000313" key="3">
    <source>
        <dbReference type="Proteomes" id="UP000076632"/>
    </source>
</evidence>
<gene>
    <name evidence="2" type="ORF">L228DRAFT_240231</name>
</gene>
<keyword evidence="1" id="KW-0472">Membrane</keyword>
<evidence type="ECO:0000256" key="1">
    <source>
        <dbReference type="SAM" id="Phobius"/>
    </source>
</evidence>
<accession>A0A165FTX2</accession>
<keyword evidence="1" id="KW-0812">Transmembrane</keyword>
<keyword evidence="1" id="KW-1133">Transmembrane helix</keyword>
<organism evidence="2 3">
    <name type="scientific">Xylona heveae (strain CBS 132557 / TC161)</name>
    <dbReference type="NCBI Taxonomy" id="1328760"/>
    <lineage>
        <taxon>Eukaryota</taxon>
        <taxon>Fungi</taxon>
        <taxon>Dikarya</taxon>
        <taxon>Ascomycota</taxon>
        <taxon>Pezizomycotina</taxon>
        <taxon>Xylonomycetes</taxon>
        <taxon>Xylonales</taxon>
        <taxon>Xylonaceae</taxon>
        <taxon>Xylona</taxon>
    </lineage>
</organism>
<reference evidence="2 3" key="1">
    <citation type="journal article" date="2016" name="Fungal Biol.">
        <title>The genome of Xylona heveae provides a window into fungal endophytism.</title>
        <authorList>
            <person name="Gazis R."/>
            <person name="Kuo A."/>
            <person name="Riley R."/>
            <person name="LaButti K."/>
            <person name="Lipzen A."/>
            <person name="Lin J."/>
            <person name="Amirebrahimi M."/>
            <person name="Hesse C.N."/>
            <person name="Spatafora J.W."/>
            <person name="Henrissat B."/>
            <person name="Hainaut M."/>
            <person name="Grigoriev I.V."/>
            <person name="Hibbett D.S."/>
        </authorList>
    </citation>
    <scope>NUCLEOTIDE SEQUENCE [LARGE SCALE GENOMIC DNA]</scope>
    <source>
        <strain evidence="2 3">TC161</strain>
    </source>
</reference>